<dbReference type="PATRIC" id="fig|999552.6.peg.4222"/>
<dbReference type="InterPro" id="IPR022385">
    <property type="entry name" value="Rhs_assc_core"/>
</dbReference>
<proteinExistence type="predicted"/>
<evidence type="ECO:0000259" key="2">
    <source>
        <dbReference type="Pfam" id="PF25023"/>
    </source>
</evidence>
<evidence type="ECO:0000313" key="4">
    <source>
        <dbReference type="Proteomes" id="UP000018780"/>
    </source>
</evidence>
<sequence length="336" mass="36460">MSSFSVGGLLEAEYGYNALGQQVIRRLTAEGKTLHVIHDADGNRIAEYEYDPVSQSSTLLREYVWLEGEPVAVVENDQIYYIRTDHIGRPAFATDSAGVKVWEAYYLPFGGVHVSTGANSDLRFPGQWFQSETGLHQNWMRDYDPTTGRYMQADPLGLIDGPSVYGYALQNPGRYIDPRGEQAGVFNGDGTVSLPGDAGGGSSGLGSLGSLGAKLGGRLAGGVLGGILSPTTPGNGEYTPSLDQVAQENGWCGDPCEYLENKVNELKTRSESLGSCKGGMSRAQLRDRYNVFRKLAFKRQERDQICHGASDAGHMTAVTKALNRMRKCKRLLGNGF</sequence>
<dbReference type="PRINTS" id="PR00394">
    <property type="entry name" value="RHSPROTEIN"/>
</dbReference>
<keyword evidence="3" id="KW-0614">Plasmid</keyword>
<dbReference type="Proteomes" id="UP000018780">
    <property type="component" value="Plasmid unnamed"/>
</dbReference>
<dbReference type="Gene3D" id="2.180.10.10">
    <property type="entry name" value="RHS repeat-associated core"/>
    <property type="match status" value="1"/>
</dbReference>
<reference evidence="3 4" key="1">
    <citation type="submission" date="2013-09" db="EMBL/GenBank/DDBJ databases">
        <authorList>
            <consortium name="DOE Joint Genome Institute"/>
            <person name="Klenk H.-P."/>
            <person name="Huntemann M."/>
            <person name="Han J."/>
            <person name="Chen A."/>
            <person name="Kyrpides N."/>
            <person name="Mavromatis K."/>
            <person name="Markowitz V."/>
            <person name="Palaniappan K."/>
            <person name="Ivanova N."/>
            <person name="Schaumberg A."/>
            <person name="Pati A."/>
            <person name="Liolios K."/>
            <person name="Nordberg H.P."/>
            <person name="Cantor M.N."/>
            <person name="Hua S.X."/>
            <person name="Woyke T."/>
        </authorList>
    </citation>
    <scope>NUCLEOTIDE SEQUENCE [LARGE SCALE GENOMIC DNA]</scope>
    <source>
        <strain evidence="3 4">DSM 14336</strain>
        <plasmid evidence="4">1</plasmid>
    </source>
</reference>
<dbReference type="RefSeq" id="WP_024092669.1">
    <property type="nucleotide sequence ID" value="NC_023146.1"/>
</dbReference>
<evidence type="ECO:0000313" key="3">
    <source>
        <dbReference type="EMBL" id="AHD03373.1"/>
    </source>
</evidence>
<keyword evidence="4" id="KW-1185">Reference proteome</keyword>
<dbReference type="NCBIfam" id="TIGR03696">
    <property type="entry name" value="Rhs_assc_core"/>
    <property type="match status" value="1"/>
</dbReference>
<dbReference type="AlphaFoldDB" id="V9VZK7"/>
<dbReference type="PANTHER" id="PTHR32305">
    <property type="match status" value="1"/>
</dbReference>
<geneLocation type="plasmid" evidence="4">
    <name>1</name>
</geneLocation>
<dbReference type="InterPro" id="IPR050708">
    <property type="entry name" value="T6SS_VgrG/RHS"/>
</dbReference>
<protein>
    <recommendedName>
        <fullName evidence="2">Teneurin-like YD-shell domain-containing protein</fullName>
    </recommendedName>
</protein>
<feature type="domain" description="Teneurin-like YD-shell" evidence="2">
    <location>
        <begin position="9"/>
        <end position="154"/>
    </location>
</feature>
<dbReference type="KEGG" id="lmd:METH_21350"/>
<evidence type="ECO:0000256" key="1">
    <source>
        <dbReference type="ARBA" id="ARBA00022737"/>
    </source>
</evidence>
<dbReference type="PANTHER" id="PTHR32305:SF15">
    <property type="entry name" value="PROTEIN RHSA-RELATED"/>
    <property type="match status" value="1"/>
</dbReference>
<organism evidence="3 4">
    <name type="scientific">Leisingera methylohalidivorans DSM 14336</name>
    <dbReference type="NCBI Taxonomy" id="999552"/>
    <lineage>
        <taxon>Bacteria</taxon>
        <taxon>Pseudomonadati</taxon>
        <taxon>Pseudomonadota</taxon>
        <taxon>Alphaproteobacteria</taxon>
        <taxon>Rhodobacterales</taxon>
        <taxon>Roseobacteraceae</taxon>
        <taxon>Leisingera</taxon>
    </lineage>
</organism>
<keyword evidence="1" id="KW-0677">Repeat</keyword>
<accession>V9VZK7</accession>
<dbReference type="InterPro" id="IPR056823">
    <property type="entry name" value="TEN-like_YD-shell"/>
</dbReference>
<dbReference type="HOGENOM" id="CLU_825836_0_0_5"/>
<dbReference type="EMBL" id="CP006774">
    <property type="protein sequence ID" value="AHD03373.1"/>
    <property type="molecule type" value="Genomic_DNA"/>
</dbReference>
<dbReference type="Pfam" id="PF25023">
    <property type="entry name" value="TEN_YD-shell"/>
    <property type="match status" value="1"/>
</dbReference>
<gene>
    <name evidence="3" type="ORF">METH_21350</name>
</gene>
<name>V9VZK7_9RHOB</name>